<dbReference type="AlphaFoldDB" id="A0A7J8KF61"/>
<evidence type="ECO:0000256" key="1">
    <source>
        <dbReference type="ARBA" id="ARBA00015542"/>
    </source>
</evidence>
<keyword evidence="10" id="KW-1185">Reference proteome</keyword>
<proteinExistence type="predicted"/>
<feature type="zinc finger region" description="C3H1-type" evidence="6">
    <location>
        <begin position="214"/>
        <end position="242"/>
    </location>
</feature>
<dbReference type="Proteomes" id="UP000593571">
    <property type="component" value="Unassembled WGS sequence"/>
</dbReference>
<dbReference type="Gene3D" id="4.10.1000.10">
    <property type="entry name" value="Zinc finger, CCCH-type"/>
    <property type="match status" value="1"/>
</dbReference>
<comment type="caution">
    <text evidence="9">The sequence shown here is derived from an EMBL/GenBank/DDBJ whole genome shotgun (WGS) entry which is preliminary data.</text>
</comment>
<organism evidence="9 10">
    <name type="scientific">Rousettus aegyptiacus</name>
    <name type="common">Egyptian fruit bat</name>
    <name type="synonym">Pteropus aegyptiacus</name>
    <dbReference type="NCBI Taxonomy" id="9407"/>
    <lineage>
        <taxon>Eukaryota</taxon>
        <taxon>Metazoa</taxon>
        <taxon>Chordata</taxon>
        <taxon>Craniata</taxon>
        <taxon>Vertebrata</taxon>
        <taxon>Euteleostomi</taxon>
        <taxon>Mammalia</taxon>
        <taxon>Eutheria</taxon>
        <taxon>Laurasiatheria</taxon>
        <taxon>Chiroptera</taxon>
        <taxon>Yinpterochiroptera</taxon>
        <taxon>Pteropodoidea</taxon>
        <taxon>Pteropodidae</taxon>
        <taxon>Rousettinae</taxon>
        <taxon>Rousettus</taxon>
    </lineage>
</organism>
<dbReference type="GO" id="GO:0003723">
    <property type="term" value="F:RNA binding"/>
    <property type="evidence" value="ECO:0007669"/>
    <property type="project" value="TreeGrafter"/>
</dbReference>
<evidence type="ECO:0000256" key="3">
    <source>
        <dbReference type="ARBA" id="ARBA00022771"/>
    </source>
</evidence>
<dbReference type="InterPro" id="IPR042805">
    <property type="entry name" value="PRR3"/>
</dbReference>
<dbReference type="EMBL" id="JACASE010000001">
    <property type="protein sequence ID" value="KAF6507431.1"/>
    <property type="molecule type" value="Genomic_DNA"/>
</dbReference>
<dbReference type="InterPro" id="IPR036855">
    <property type="entry name" value="Znf_CCCH_sf"/>
</dbReference>
<dbReference type="PANTHER" id="PTHR47398:SF1">
    <property type="entry name" value="PROLINE-RICH PROTEIN 3-RELATED"/>
    <property type="match status" value="1"/>
</dbReference>
<dbReference type="PANTHER" id="PTHR47398">
    <property type="entry name" value="PROLINE-RICH PROTEIN 3"/>
    <property type="match status" value="1"/>
</dbReference>
<feature type="region of interest" description="Disordered" evidence="7">
    <location>
        <begin position="1"/>
        <end position="60"/>
    </location>
</feature>
<accession>A0A7J8KF61</accession>
<evidence type="ECO:0000256" key="4">
    <source>
        <dbReference type="ARBA" id="ARBA00022833"/>
    </source>
</evidence>
<evidence type="ECO:0000256" key="2">
    <source>
        <dbReference type="ARBA" id="ARBA00022723"/>
    </source>
</evidence>
<evidence type="ECO:0000313" key="9">
    <source>
        <dbReference type="EMBL" id="KAF6507431.1"/>
    </source>
</evidence>
<feature type="domain" description="C3H1-type" evidence="8">
    <location>
        <begin position="214"/>
        <end position="242"/>
    </location>
</feature>
<evidence type="ECO:0000256" key="6">
    <source>
        <dbReference type="PROSITE-ProRule" id="PRU00723"/>
    </source>
</evidence>
<feature type="compositionally biased region" description="Low complexity" evidence="7">
    <location>
        <begin position="8"/>
        <end position="20"/>
    </location>
</feature>
<keyword evidence="2 6" id="KW-0479">Metal-binding</keyword>
<dbReference type="SUPFAM" id="SSF90229">
    <property type="entry name" value="CCCH zinc finger"/>
    <property type="match status" value="1"/>
</dbReference>
<keyword evidence="4 6" id="KW-0862">Zinc</keyword>
<sequence length="247" mass="27628">MLKRKKQNQQQQQLQQPQLPQREETGDEEDGSRIGPPSLLGPTPMANGKPGDLKTAPNWNPPTCPPSVEWINKVSYVHAMGYYTAMKTNELLQATWMNLTNMMLSERIQTQKNADSLHRGPPGSKGPMIPPLLTLPPPPWNRGLILGVLGPRSSPYGHGWWGVNAEHPFPGPGYGGPSRGGFHKEQRHPRRLKSWSLVKNTYPPKDGPQVMEDKSDRPVCRHFAKKGHCRYEDLCAFYHPGVNGPPL</sequence>
<evidence type="ECO:0000256" key="5">
    <source>
        <dbReference type="ARBA" id="ARBA00032452"/>
    </source>
</evidence>
<protein>
    <recommendedName>
        <fullName evidence="1">Proline-rich protein 3</fullName>
    </recommendedName>
    <alternativeName>
        <fullName evidence="5">MHC class I region proline-rich protein CAT56</fullName>
    </alternativeName>
</protein>
<evidence type="ECO:0000256" key="7">
    <source>
        <dbReference type="SAM" id="MobiDB-lite"/>
    </source>
</evidence>
<dbReference type="PROSITE" id="PS50103">
    <property type="entry name" value="ZF_C3H1"/>
    <property type="match status" value="1"/>
</dbReference>
<dbReference type="GO" id="GO:0008270">
    <property type="term" value="F:zinc ion binding"/>
    <property type="evidence" value="ECO:0007669"/>
    <property type="project" value="UniProtKB-KW"/>
</dbReference>
<keyword evidence="3 6" id="KW-0863">Zinc-finger</keyword>
<evidence type="ECO:0000259" key="8">
    <source>
        <dbReference type="PROSITE" id="PS50103"/>
    </source>
</evidence>
<gene>
    <name evidence="9" type="ORF">HJG63_015975</name>
</gene>
<reference evidence="9 10" key="1">
    <citation type="journal article" date="2020" name="Nature">
        <title>Six reference-quality genomes reveal evolution of bat adaptations.</title>
        <authorList>
            <person name="Jebb D."/>
            <person name="Huang Z."/>
            <person name="Pippel M."/>
            <person name="Hughes G.M."/>
            <person name="Lavrichenko K."/>
            <person name="Devanna P."/>
            <person name="Winkler S."/>
            <person name="Jermiin L.S."/>
            <person name="Skirmuntt E.C."/>
            <person name="Katzourakis A."/>
            <person name="Burkitt-Gray L."/>
            <person name="Ray D.A."/>
            <person name="Sullivan K.A.M."/>
            <person name="Roscito J.G."/>
            <person name="Kirilenko B.M."/>
            <person name="Davalos L.M."/>
            <person name="Corthals A.P."/>
            <person name="Power M.L."/>
            <person name="Jones G."/>
            <person name="Ransome R.D."/>
            <person name="Dechmann D.K.N."/>
            <person name="Locatelli A.G."/>
            <person name="Puechmaille S.J."/>
            <person name="Fedrigo O."/>
            <person name="Jarvis E.D."/>
            <person name="Hiller M."/>
            <person name="Vernes S.C."/>
            <person name="Myers E.W."/>
            <person name="Teeling E.C."/>
        </authorList>
    </citation>
    <scope>NUCLEOTIDE SEQUENCE [LARGE SCALE GENOMIC DNA]</scope>
    <source>
        <strain evidence="9">MRouAeg1</strain>
        <tissue evidence="9">Muscle</tissue>
    </source>
</reference>
<dbReference type="Pfam" id="PF00642">
    <property type="entry name" value="zf-CCCH"/>
    <property type="match status" value="1"/>
</dbReference>
<dbReference type="SMART" id="SM00356">
    <property type="entry name" value="ZnF_C3H1"/>
    <property type="match status" value="1"/>
</dbReference>
<name>A0A7J8KF61_ROUAE</name>
<evidence type="ECO:0000313" key="10">
    <source>
        <dbReference type="Proteomes" id="UP000593571"/>
    </source>
</evidence>
<dbReference type="InterPro" id="IPR000571">
    <property type="entry name" value="Znf_CCCH"/>
</dbReference>
<dbReference type="OrthoDB" id="9837419at2759"/>